<dbReference type="AlphaFoldDB" id="A0A2N0ZEA9"/>
<evidence type="ECO:0000256" key="1">
    <source>
        <dbReference type="ARBA" id="ARBA00004141"/>
    </source>
</evidence>
<comment type="caution">
    <text evidence="5">The sequence shown here is derived from an EMBL/GenBank/DDBJ whole genome shotgun (WGS) entry which is preliminary data.</text>
</comment>
<feature type="transmembrane region" description="Helical" evidence="4">
    <location>
        <begin position="43"/>
        <end position="62"/>
    </location>
</feature>
<sequence length="139" mass="15813">MIEIAKLIIVAFILIGAFFHLIAALGVIRLPDVYTRNHAASKAATLGVLCILLGTFLYFYFIHDHFNSRVLLGILFMFLTAPVAGHLLGRAAYHSGVKMWGQNGPDDYKEYIEIKKSEKYQEYEAYRKKIEENIKAESK</sequence>
<keyword evidence="4" id="KW-0812">Transmembrane</keyword>
<proteinExistence type="inferred from homology"/>
<dbReference type="RefSeq" id="WP_066190675.1">
    <property type="nucleotide sequence ID" value="NZ_JAFDQP010000012.1"/>
</dbReference>
<evidence type="ECO:0000256" key="4">
    <source>
        <dbReference type="SAM" id="Phobius"/>
    </source>
</evidence>
<name>A0A2N0ZEA9_9BACI</name>
<comment type="similarity">
    <text evidence="2">Belongs to the CPA3 antiporters (TC 2.A.63) subunit G family.</text>
</comment>
<dbReference type="PANTHER" id="PTHR34703">
    <property type="entry name" value="ANTIPORTER SUBUNIT MNHG2-RELATED"/>
    <property type="match status" value="1"/>
</dbReference>
<protein>
    <submittedName>
        <fullName evidence="5">Na+/H+ antiporter subunit G</fullName>
    </submittedName>
</protein>
<keyword evidence="4" id="KW-0472">Membrane</keyword>
<dbReference type="Proteomes" id="UP000233343">
    <property type="component" value="Unassembled WGS sequence"/>
</dbReference>
<feature type="transmembrane region" description="Helical" evidence="4">
    <location>
        <begin position="6"/>
        <end position="31"/>
    </location>
</feature>
<organism evidence="5 6">
    <name type="scientific">Cytobacillus horneckiae</name>
    <dbReference type="NCBI Taxonomy" id="549687"/>
    <lineage>
        <taxon>Bacteria</taxon>
        <taxon>Bacillati</taxon>
        <taxon>Bacillota</taxon>
        <taxon>Bacilli</taxon>
        <taxon>Bacillales</taxon>
        <taxon>Bacillaceae</taxon>
        <taxon>Cytobacillus</taxon>
    </lineage>
</organism>
<dbReference type="EMBL" id="PISD01000036">
    <property type="protein sequence ID" value="PKG27856.1"/>
    <property type="molecule type" value="Genomic_DNA"/>
</dbReference>
<dbReference type="Pfam" id="PF03334">
    <property type="entry name" value="PhaG_MnhG_YufB"/>
    <property type="match status" value="1"/>
</dbReference>
<keyword evidence="4" id="KW-1133">Transmembrane helix</keyword>
<gene>
    <name evidence="5" type="ORF">CWS20_17110</name>
</gene>
<accession>A0A2N0ZEA9</accession>
<evidence type="ECO:0000256" key="2">
    <source>
        <dbReference type="ARBA" id="ARBA00008404"/>
    </source>
</evidence>
<evidence type="ECO:0000313" key="6">
    <source>
        <dbReference type="Proteomes" id="UP000233343"/>
    </source>
</evidence>
<keyword evidence="3" id="KW-0813">Transport</keyword>
<evidence type="ECO:0000256" key="3">
    <source>
        <dbReference type="ARBA" id="ARBA00022449"/>
    </source>
</evidence>
<dbReference type="GO" id="GO:0015385">
    <property type="term" value="F:sodium:proton antiporter activity"/>
    <property type="evidence" value="ECO:0007669"/>
    <property type="project" value="TreeGrafter"/>
</dbReference>
<feature type="transmembrane region" description="Helical" evidence="4">
    <location>
        <begin position="68"/>
        <end position="89"/>
    </location>
</feature>
<reference evidence="5 6" key="1">
    <citation type="journal article" date="2010" name="Int. J. Syst. Evol. Microbiol.">
        <title>Bacillus horneckiae sp. nov., isolated from a spacecraft-assembly clean room.</title>
        <authorList>
            <person name="Vaishampayan P."/>
            <person name="Probst A."/>
            <person name="Krishnamurthi S."/>
            <person name="Ghosh S."/>
            <person name="Osman S."/>
            <person name="McDowall A."/>
            <person name="Ruckmani A."/>
            <person name="Mayilraj S."/>
            <person name="Venkateswaran K."/>
        </authorList>
    </citation>
    <scope>NUCLEOTIDE SEQUENCE [LARGE SCALE GENOMIC DNA]</scope>
    <source>
        <strain evidence="6">1PO1SC</strain>
    </source>
</reference>
<keyword evidence="6" id="KW-1185">Reference proteome</keyword>
<dbReference type="GO" id="GO:0016020">
    <property type="term" value="C:membrane"/>
    <property type="evidence" value="ECO:0007669"/>
    <property type="project" value="UniProtKB-SubCell"/>
</dbReference>
<dbReference type="InterPro" id="IPR005133">
    <property type="entry name" value="PhaG_MnhG_YufB"/>
</dbReference>
<dbReference type="NCBIfam" id="NF009314">
    <property type="entry name" value="PRK12674.1-2"/>
    <property type="match status" value="1"/>
</dbReference>
<dbReference type="NCBIfam" id="TIGR01300">
    <property type="entry name" value="CPA3_mnhG_phaG"/>
    <property type="match status" value="1"/>
</dbReference>
<evidence type="ECO:0000313" key="5">
    <source>
        <dbReference type="EMBL" id="PKG27856.1"/>
    </source>
</evidence>
<keyword evidence="3" id="KW-0050">Antiport</keyword>
<dbReference type="PANTHER" id="PTHR34703:SF1">
    <property type="entry name" value="ANTIPORTER SUBUNIT MNHG2-RELATED"/>
    <property type="match status" value="1"/>
</dbReference>
<comment type="subcellular location">
    <subcellularLocation>
        <location evidence="1">Membrane</location>
        <topology evidence="1">Multi-pass membrane protein</topology>
    </subcellularLocation>
</comment>